<protein>
    <submittedName>
        <fullName evidence="2">Uncharacterized protein</fullName>
    </submittedName>
</protein>
<accession>A0A1E4SRN1</accession>
<feature type="region of interest" description="Disordered" evidence="1">
    <location>
        <begin position="280"/>
        <end position="316"/>
    </location>
</feature>
<keyword evidence="3" id="KW-1185">Reference proteome</keyword>
<dbReference type="OrthoDB" id="4019224at2759"/>
<name>A0A1E4SRN1_9ASCO</name>
<reference evidence="3" key="1">
    <citation type="submission" date="2016-05" db="EMBL/GenBank/DDBJ databases">
        <title>Comparative genomics of biotechnologically important yeasts.</title>
        <authorList>
            <consortium name="DOE Joint Genome Institute"/>
            <person name="Riley R."/>
            <person name="Haridas S."/>
            <person name="Wolfe K.H."/>
            <person name="Lopes M.R."/>
            <person name="Hittinger C.T."/>
            <person name="Goker M."/>
            <person name="Salamov A."/>
            <person name="Wisecaver J."/>
            <person name="Long T.M."/>
            <person name="Aerts A.L."/>
            <person name="Barry K."/>
            <person name="Choi C."/>
            <person name="Clum A."/>
            <person name="Coughlan A.Y."/>
            <person name="Deshpande S."/>
            <person name="Douglass A.P."/>
            <person name="Hanson S.J."/>
            <person name="Klenk H.-P."/>
            <person name="Labutti K."/>
            <person name="Lapidus A."/>
            <person name="Lindquist E."/>
            <person name="Lipzen A."/>
            <person name="Meier-Kolthoff J.P."/>
            <person name="Ohm R.A."/>
            <person name="Otillar R.P."/>
            <person name="Pangilinan J."/>
            <person name="Peng Y."/>
            <person name="Rokas A."/>
            <person name="Rosa C.A."/>
            <person name="Scheuner C."/>
            <person name="Sibirny A.A."/>
            <person name="Slot J.C."/>
            <person name="Stielow J.B."/>
            <person name="Sun H."/>
            <person name="Kurtzman C.P."/>
            <person name="Blackwell M."/>
            <person name="Grigoriev I.V."/>
            <person name="Jeffries T.W."/>
        </authorList>
    </citation>
    <scope>NUCLEOTIDE SEQUENCE [LARGE SCALE GENOMIC DNA]</scope>
    <source>
        <strain evidence="3">NRRL Y-17324</strain>
    </source>
</reference>
<gene>
    <name evidence="2" type="ORF">CANTADRAFT_30702</name>
</gene>
<feature type="region of interest" description="Disordered" evidence="1">
    <location>
        <begin position="1"/>
        <end position="104"/>
    </location>
</feature>
<dbReference type="RefSeq" id="XP_020067277.1">
    <property type="nucleotide sequence ID" value="XM_020208366.1"/>
</dbReference>
<proteinExistence type="predicted"/>
<feature type="compositionally biased region" description="Polar residues" evidence="1">
    <location>
        <begin position="76"/>
        <end position="89"/>
    </location>
</feature>
<feature type="region of interest" description="Disordered" evidence="1">
    <location>
        <begin position="361"/>
        <end position="441"/>
    </location>
</feature>
<dbReference type="GeneID" id="30982503"/>
<evidence type="ECO:0000313" key="2">
    <source>
        <dbReference type="EMBL" id="ODV82155.1"/>
    </source>
</evidence>
<dbReference type="EMBL" id="KV453909">
    <property type="protein sequence ID" value="ODV82155.1"/>
    <property type="molecule type" value="Genomic_DNA"/>
</dbReference>
<organism evidence="2 3">
    <name type="scientific">Suhomyces tanzawaensis NRRL Y-17324</name>
    <dbReference type="NCBI Taxonomy" id="984487"/>
    <lineage>
        <taxon>Eukaryota</taxon>
        <taxon>Fungi</taxon>
        <taxon>Dikarya</taxon>
        <taxon>Ascomycota</taxon>
        <taxon>Saccharomycotina</taxon>
        <taxon>Pichiomycetes</taxon>
        <taxon>Debaryomycetaceae</taxon>
        <taxon>Suhomyces</taxon>
    </lineage>
</organism>
<dbReference type="Proteomes" id="UP000094285">
    <property type="component" value="Unassembled WGS sequence"/>
</dbReference>
<evidence type="ECO:0000256" key="1">
    <source>
        <dbReference type="SAM" id="MobiDB-lite"/>
    </source>
</evidence>
<dbReference type="AlphaFoldDB" id="A0A1E4SRN1"/>
<feature type="non-terminal residue" evidence="2">
    <location>
        <position position="441"/>
    </location>
</feature>
<feature type="compositionally biased region" description="Polar residues" evidence="1">
    <location>
        <begin position="1"/>
        <end position="12"/>
    </location>
</feature>
<sequence length="441" mass="47546">PTTPISSPKIQESNPLRPSTPPRPLTARGGASDRRNRLSASFLKTPEQSVEGQLPFSPALKRTNSGNLKSPDYKLNHNTVSSPYSSGNVLKTPRHTGYDSDEGGKGYYQKSKLQKTPQFFSSAKKLFQNDDQAGSPTANKEDLSEISSQLKSRLSSALGKIQRDDSQASKISFTELTFDSSLSPTKKVRQGDQPPWTPSTSVQRANLNLQTLQQSPMAPPHSGSSVLHQSNLFPTYNANSPLKLSPLFNSEVQGRSAVNLPSPDEESSAHSALLAALSRQRIKSRTSFSSPSRKRASLVGESPHPQKSTNSDHHPIQLPSLNVALKPSEINNEKGKSNNEQDAVLSLMSLSSPQAIKFSHSRNHSLNDTSPISPGESLSLLASPINSQSQSGPLHPILPPISGLIQSSKKKSKNGAGSPSSKHTTIDNDADLTENDETDID</sequence>
<feature type="non-terminal residue" evidence="2">
    <location>
        <position position="1"/>
    </location>
</feature>
<evidence type="ECO:0000313" key="3">
    <source>
        <dbReference type="Proteomes" id="UP000094285"/>
    </source>
</evidence>
<feature type="compositionally biased region" description="Acidic residues" evidence="1">
    <location>
        <begin position="428"/>
        <end position="441"/>
    </location>
</feature>